<reference evidence="6 7" key="1">
    <citation type="submission" date="2018-11" db="EMBL/GenBank/DDBJ databases">
        <title>Sequencing the genomes of 1000 actinobacteria strains.</title>
        <authorList>
            <person name="Klenk H.-P."/>
        </authorList>
    </citation>
    <scope>NUCLEOTIDE SEQUENCE [LARGE SCALE GENOMIC DNA]</scope>
    <source>
        <strain evidence="6 7">DSM 44231</strain>
    </source>
</reference>
<comment type="caution">
    <text evidence="6">The sequence shown here is derived from an EMBL/GenBank/DDBJ whole genome shotgun (WGS) entry which is preliminary data.</text>
</comment>
<dbReference type="SUPFAM" id="SSF46785">
    <property type="entry name" value="Winged helix' DNA-binding domain"/>
    <property type="match status" value="1"/>
</dbReference>
<dbReference type="PANTHER" id="PTHR44846:SF17">
    <property type="entry name" value="GNTR-FAMILY TRANSCRIPTIONAL REGULATOR"/>
    <property type="match status" value="1"/>
</dbReference>
<dbReference type="GO" id="GO:0045892">
    <property type="term" value="P:negative regulation of DNA-templated transcription"/>
    <property type="evidence" value="ECO:0007669"/>
    <property type="project" value="TreeGrafter"/>
</dbReference>
<evidence type="ECO:0000256" key="2">
    <source>
        <dbReference type="ARBA" id="ARBA00023125"/>
    </source>
</evidence>
<dbReference type="AlphaFoldDB" id="A0A3N1HCJ7"/>
<evidence type="ECO:0000256" key="4">
    <source>
        <dbReference type="SAM" id="Coils"/>
    </source>
</evidence>
<gene>
    <name evidence="6" type="ORF">EDD40_5633</name>
</gene>
<keyword evidence="7" id="KW-1185">Reference proteome</keyword>
<feature type="domain" description="HTH gntR-type" evidence="5">
    <location>
        <begin position="8"/>
        <end position="76"/>
    </location>
</feature>
<dbReference type="InterPro" id="IPR050679">
    <property type="entry name" value="Bact_HTH_transcr_reg"/>
</dbReference>
<dbReference type="CDD" id="cd07377">
    <property type="entry name" value="WHTH_GntR"/>
    <property type="match status" value="1"/>
</dbReference>
<evidence type="ECO:0000259" key="5">
    <source>
        <dbReference type="PROSITE" id="PS50949"/>
    </source>
</evidence>
<dbReference type="Proteomes" id="UP000268727">
    <property type="component" value="Unassembled WGS sequence"/>
</dbReference>
<dbReference type="RefSeq" id="WP_123745556.1">
    <property type="nucleotide sequence ID" value="NZ_RJKM01000001.1"/>
</dbReference>
<dbReference type="InterPro" id="IPR036388">
    <property type="entry name" value="WH-like_DNA-bd_sf"/>
</dbReference>
<dbReference type="GO" id="GO:0003700">
    <property type="term" value="F:DNA-binding transcription factor activity"/>
    <property type="evidence" value="ECO:0007669"/>
    <property type="project" value="InterPro"/>
</dbReference>
<sequence length="123" mass="13061">MDQGAPTSHPYQQVAADIASKIASGALKPGERLKSVRTLAEEYGTTSATVQRALGLLDDEGWVNRVPNVGLFVRDPADSAGSAPTMRDVMTALDEVQQAVADLRRRVTSLEGTGGPEDGRPDR</sequence>
<organism evidence="6 7">
    <name type="scientific">Saccharothrix texasensis</name>
    <dbReference type="NCBI Taxonomy" id="103734"/>
    <lineage>
        <taxon>Bacteria</taxon>
        <taxon>Bacillati</taxon>
        <taxon>Actinomycetota</taxon>
        <taxon>Actinomycetes</taxon>
        <taxon>Pseudonocardiales</taxon>
        <taxon>Pseudonocardiaceae</taxon>
        <taxon>Saccharothrix</taxon>
    </lineage>
</organism>
<proteinExistence type="predicted"/>
<dbReference type="InterPro" id="IPR036390">
    <property type="entry name" value="WH_DNA-bd_sf"/>
</dbReference>
<dbReference type="Pfam" id="PF00392">
    <property type="entry name" value="GntR"/>
    <property type="match status" value="1"/>
</dbReference>
<dbReference type="OrthoDB" id="3615556at2"/>
<evidence type="ECO:0000313" key="7">
    <source>
        <dbReference type="Proteomes" id="UP000268727"/>
    </source>
</evidence>
<keyword evidence="4" id="KW-0175">Coiled coil</keyword>
<evidence type="ECO:0000256" key="3">
    <source>
        <dbReference type="ARBA" id="ARBA00023163"/>
    </source>
</evidence>
<keyword evidence="1" id="KW-0805">Transcription regulation</keyword>
<evidence type="ECO:0000313" key="6">
    <source>
        <dbReference type="EMBL" id="ROP40227.1"/>
    </source>
</evidence>
<keyword evidence="3" id="KW-0804">Transcription</keyword>
<name>A0A3N1HCJ7_9PSEU</name>
<accession>A0A3N1HCJ7</accession>
<feature type="coiled-coil region" evidence="4">
    <location>
        <begin position="86"/>
        <end position="113"/>
    </location>
</feature>
<dbReference type="Gene3D" id="1.10.10.10">
    <property type="entry name" value="Winged helix-like DNA-binding domain superfamily/Winged helix DNA-binding domain"/>
    <property type="match status" value="1"/>
</dbReference>
<keyword evidence="2" id="KW-0238">DNA-binding</keyword>
<dbReference type="GO" id="GO:0003677">
    <property type="term" value="F:DNA binding"/>
    <property type="evidence" value="ECO:0007669"/>
    <property type="project" value="UniProtKB-KW"/>
</dbReference>
<dbReference type="SMART" id="SM00345">
    <property type="entry name" value="HTH_GNTR"/>
    <property type="match status" value="1"/>
</dbReference>
<dbReference type="PANTHER" id="PTHR44846">
    <property type="entry name" value="MANNOSYL-D-GLYCERATE TRANSPORT/METABOLISM SYSTEM REPRESSOR MNGR-RELATED"/>
    <property type="match status" value="1"/>
</dbReference>
<dbReference type="InterPro" id="IPR000524">
    <property type="entry name" value="Tscrpt_reg_HTH_GntR"/>
</dbReference>
<protein>
    <submittedName>
        <fullName evidence="6">Regulatory GntR family protein</fullName>
    </submittedName>
</protein>
<evidence type="ECO:0000256" key="1">
    <source>
        <dbReference type="ARBA" id="ARBA00023015"/>
    </source>
</evidence>
<dbReference type="PROSITE" id="PS50949">
    <property type="entry name" value="HTH_GNTR"/>
    <property type="match status" value="1"/>
</dbReference>
<dbReference type="EMBL" id="RJKM01000001">
    <property type="protein sequence ID" value="ROP40227.1"/>
    <property type="molecule type" value="Genomic_DNA"/>
</dbReference>